<evidence type="ECO:0000256" key="1">
    <source>
        <dbReference type="SAM" id="Phobius"/>
    </source>
</evidence>
<dbReference type="EMBL" id="LROM01000047">
    <property type="protein sequence ID" value="OFA08553.1"/>
    <property type="molecule type" value="Genomic_DNA"/>
</dbReference>
<evidence type="ECO:0000313" key="2">
    <source>
        <dbReference type="EMBL" id="OFA08553.1"/>
    </source>
</evidence>
<dbReference type="InterPro" id="IPR009732">
    <property type="entry name" value="DUF1304"/>
</dbReference>
<dbReference type="OrthoDB" id="9803832at2"/>
<gene>
    <name evidence="2" type="ORF">DUPY_06820</name>
</gene>
<feature type="transmembrane region" description="Helical" evidence="1">
    <location>
        <begin position="6"/>
        <end position="27"/>
    </location>
</feature>
<keyword evidence="1" id="KW-1133">Transmembrane helix</keyword>
<name>A0A1E7X6A2_9BURK</name>
<evidence type="ECO:0000313" key="3">
    <source>
        <dbReference type="Proteomes" id="UP000175989"/>
    </source>
</evidence>
<feature type="transmembrane region" description="Helical" evidence="1">
    <location>
        <begin position="74"/>
        <end position="95"/>
    </location>
</feature>
<dbReference type="Proteomes" id="UP000175989">
    <property type="component" value="Unassembled WGS sequence"/>
</dbReference>
<dbReference type="PANTHER" id="PTHR38446:SF1">
    <property type="entry name" value="BLL0914 PROTEIN"/>
    <property type="match status" value="1"/>
</dbReference>
<dbReference type="PANTHER" id="PTHR38446">
    <property type="entry name" value="BLL0914 PROTEIN"/>
    <property type="match status" value="1"/>
</dbReference>
<proteinExistence type="predicted"/>
<protein>
    <recommendedName>
        <fullName evidence="4">DUF1304 domain-containing protein</fullName>
    </recommendedName>
</protein>
<keyword evidence="1" id="KW-0472">Membrane</keyword>
<organism evidence="2 3">
    <name type="scientific">Duganella phyllosphaerae</name>
    <dbReference type="NCBI Taxonomy" id="762836"/>
    <lineage>
        <taxon>Bacteria</taxon>
        <taxon>Pseudomonadati</taxon>
        <taxon>Pseudomonadota</taxon>
        <taxon>Betaproteobacteria</taxon>
        <taxon>Burkholderiales</taxon>
        <taxon>Oxalobacteraceae</taxon>
        <taxon>Telluria group</taxon>
        <taxon>Duganella</taxon>
    </lineage>
</organism>
<keyword evidence="1" id="KW-0812">Transmembrane</keyword>
<feature type="transmembrane region" description="Helical" evidence="1">
    <location>
        <begin position="48"/>
        <end position="68"/>
    </location>
</feature>
<dbReference type="Pfam" id="PF06993">
    <property type="entry name" value="DUF1304"/>
    <property type="match status" value="1"/>
</dbReference>
<comment type="caution">
    <text evidence="2">The sequence shown here is derived from an EMBL/GenBank/DDBJ whole genome shotgun (WGS) entry which is preliminary data.</text>
</comment>
<dbReference type="PATRIC" id="fig|762836.4.peg.725"/>
<evidence type="ECO:0008006" key="4">
    <source>
        <dbReference type="Google" id="ProtNLM"/>
    </source>
</evidence>
<dbReference type="RefSeq" id="WP_070246400.1">
    <property type="nucleotide sequence ID" value="NZ_LROM01000047.1"/>
</dbReference>
<reference evidence="3" key="1">
    <citation type="journal article" date="2016" name="Front. Microbiol.">
        <title>Molecular Keys to the Janthinobacterium and Duganella spp. Interaction with the Plant Pathogen Fusarium graminearum.</title>
        <authorList>
            <person name="Haack F.S."/>
            <person name="Poehlein A."/>
            <person name="Kroger C."/>
            <person name="Voigt C.A."/>
            <person name="Piepenbring M."/>
            <person name="Bode H.B."/>
            <person name="Daniel R."/>
            <person name="Schafer W."/>
            <person name="Streit W.R."/>
        </authorList>
    </citation>
    <scope>NUCLEOTIDE SEQUENCE [LARGE SCALE GENOMIC DNA]</scope>
    <source>
        <strain evidence="3">T54</strain>
    </source>
</reference>
<sequence>MQLLAQIVTGFVALIHIYIVLLETVLFDTRGRKVFGLSQEKAEIVRAGMSNQGCYNGFLVAALVVGFAHPNSVVGSAFTVFGLCCVAVAGVWGGLTVKRSILLIQTLPAVVALALHFAASAV</sequence>
<dbReference type="AlphaFoldDB" id="A0A1E7X6A2"/>
<accession>A0A1E7X6A2</accession>
<feature type="transmembrane region" description="Helical" evidence="1">
    <location>
        <begin position="102"/>
        <end position="119"/>
    </location>
</feature>
<keyword evidence="3" id="KW-1185">Reference proteome</keyword>